<dbReference type="PROSITE" id="PS50011">
    <property type="entry name" value="PROTEIN_KINASE_DOM"/>
    <property type="match status" value="1"/>
</dbReference>
<dbReference type="SUPFAM" id="SSF56112">
    <property type="entry name" value="Protein kinase-like (PK-like)"/>
    <property type="match status" value="1"/>
</dbReference>
<dbReference type="AlphaFoldDB" id="A0A850EHB2"/>
<evidence type="ECO:0000313" key="2">
    <source>
        <dbReference type="EMBL" id="NUU60733.1"/>
    </source>
</evidence>
<dbReference type="InterPro" id="IPR052396">
    <property type="entry name" value="Meiotic_Drive_Suppr_Kinase"/>
</dbReference>
<name>A0A850EHB2_9BACL</name>
<dbReference type="InterPro" id="IPR000719">
    <property type="entry name" value="Prot_kinase_dom"/>
</dbReference>
<dbReference type="PANTHER" id="PTHR37171">
    <property type="entry name" value="SERINE/THREONINE-PROTEIN KINASE YRZF-RELATED"/>
    <property type="match status" value="1"/>
</dbReference>
<dbReference type="InterPro" id="IPR011009">
    <property type="entry name" value="Kinase-like_dom_sf"/>
</dbReference>
<dbReference type="GO" id="GO:0004674">
    <property type="term" value="F:protein serine/threonine kinase activity"/>
    <property type="evidence" value="ECO:0007669"/>
    <property type="project" value="UniProtKB-KW"/>
</dbReference>
<reference evidence="2" key="1">
    <citation type="submission" date="2020-06" db="EMBL/GenBank/DDBJ databases">
        <title>Paenibacillus sp. nov., isolated from soil.</title>
        <authorList>
            <person name="Seo Y.L."/>
        </authorList>
    </citation>
    <scope>NUCLEOTIDE SEQUENCE [LARGE SCALE GENOMIC DNA]</scope>
    <source>
        <strain evidence="2">JW14</strain>
    </source>
</reference>
<dbReference type="EMBL" id="JABWCS010000203">
    <property type="protein sequence ID" value="NUU60733.1"/>
    <property type="molecule type" value="Genomic_DNA"/>
</dbReference>
<feature type="domain" description="Protein kinase" evidence="1">
    <location>
        <begin position="41"/>
        <end position="219"/>
    </location>
</feature>
<evidence type="ECO:0000259" key="1">
    <source>
        <dbReference type="PROSITE" id="PS50011"/>
    </source>
</evidence>
<protein>
    <submittedName>
        <fullName evidence="2">Serine/threonine protein kinase</fullName>
    </submittedName>
</protein>
<dbReference type="GO" id="GO:0005524">
    <property type="term" value="F:ATP binding"/>
    <property type="evidence" value="ECO:0007669"/>
    <property type="project" value="InterPro"/>
</dbReference>
<proteinExistence type="predicted"/>
<keyword evidence="2" id="KW-0808">Transferase</keyword>
<sequence>MQHLAEEGIERLLESSIARLLGELSLESVDPREPVQVHRYPKPWRLLGAGNYAAVFSHPDYSHYAVKVYAPGRPGLREEAEVYRRLGRHPSYSECYYEGHGFLILKRLDGVTIYDCIRRGIPITDQAIQDIDDGLEYARSRGLHPHDVHGKNVMVWQGRGLIVDVSDFLKQEDCSMWADFKKIYYRLYRPVASRKVFPVPRIVLELMRKGYQRWRRWKK</sequence>
<dbReference type="Gene3D" id="1.10.510.10">
    <property type="entry name" value="Transferase(Phosphotransferase) domain 1"/>
    <property type="match status" value="1"/>
</dbReference>
<evidence type="ECO:0000313" key="3">
    <source>
        <dbReference type="Proteomes" id="UP000564806"/>
    </source>
</evidence>
<keyword evidence="2" id="KW-0723">Serine/threonine-protein kinase</keyword>
<comment type="caution">
    <text evidence="2">The sequence shown here is derived from an EMBL/GenBank/DDBJ whole genome shotgun (WGS) entry which is preliminary data.</text>
</comment>
<keyword evidence="3" id="KW-1185">Reference proteome</keyword>
<dbReference type="PANTHER" id="PTHR37171:SF1">
    <property type="entry name" value="SERINE_THREONINE-PROTEIN KINASE YRZF-RELATED"/>
    <property type="match status" value="1"/>
</dbReference>
<organism evidence="2 3">
    <name type="scientific">Paenibacillus agri</name>
    <dbReference type="NCBI Taxonomy" id="2744309"/>
    <lineage>
        <taxon>Bacteria</taxon>
        <taxon>Bacillati</taxon>
        <taxon>Bacillota</taxon>
        <taxon>Bacilli</taxon>
        <taxon>Bacillales</taxon>
        <taxon>Paenibacillaceae</taxon>
        <taxon>Paenibacillus</taxon>
    </lineage>
</organism>
<dbReference type="Proteomes" id="UP000564806">
    <property type="component" value="Unassembled WGS sequence"/>
</dbReference>
<accession>A0A850EHB2</accession>
<gene>
    <name evidence="2" type="ORF">HPT30_10290</name>
</gene>
<keyword evidence="2" id="KW-0418">Kinase</keyword>